<accession>A0ACC2CKW6</accession>
<evidence type="ECO:0000313" key="2">
    <source>
        <dbReference type="Proteomes" id="UP001162992"/>
    </source>
</evidence>
<comment type="caution">
    <text evidence="1">The sequence shown here is derived from an EMBL/GenBank/DDBJ whole genome shotgun (WGS) entry which is preliminary data.</text>
</comment>
<dbReference type="EMBL" id="CM055100">
    <property type="protein sequence ID" value="KAJ7542629.1"/>
    <property type="molecule type" value="Genomic_DNA"/>
</dbReference>
<name>A0ACC2CKW6_DIPCM</name>
<keyword evidence="2" id="KW-1185">Reference proteome</keyword>
<sequence>MLRGRLLMSFISMKRKYQTFIAVWSVFFSAAALAFFLLFASRKFAVTRPLIDRLPGFDECSRPNDTKVSRIPRDLAIALLHFATTAQIPQQTKEEINVTLQILQQRRPCNFLVVGMWHDSLLWAVLNHGGRTVFLDESQEWIDRMREKHPQLETYKVDYHTTLGQADGLLEIARNRRSTDCSPNQPIERSSCPLSLSPVLPRGLLTVEWDVILIDGPRSYKNLSFPGRMSPIFSAAVMARTRTAPGHVDVLLHDISRSVERQYGEEFLCLSNLVSSVNDLWHFRIGRSNSSTFCPSSS</sequence>
<proteinExistence type="predicted"/>
<evidence type="ECO:0000313" key="1">
    <source>
        <dbReference type="EMBL" id="KAJ7542629.1"/>
    </source>
</evidence>
<dbReference type="Proteomes" id="UP001162992">
    <property type="component" value="Chromosome 9"/>
</dbReference>
<gene>
    <name evidence="1" type="ORF">O6H91_09G003800</name>
</gene>
<organism evidence="1 2">
    <name type="scientific">Diphasiastrum complanatum</name>
    <name type="common">Issler's clubmoss</name>
    <name type="synonym">Lycopodium complanatum</name>
    <dbReference type="NCBI Taxonomy" id="34168"/>
    <lineage>
        <taxon>Eukaryota</taxon>
        <taxon>Viridiplantae</taxon>
        <taxon>Streptophyta</taxon>
        <taxon>Embryophyta</taxon>
        <taxon>Tracheophyta</taxon>
        <taxon>Lycopodiopsida</taxon>
        <taxon>Lycopodiales</taxon>
        <taxon>Lycopodiaceae</taxon>
        <taxon>Lycopodioideae</taxon>
        <taxon>Diphasiastrum</taxon>
    </lineage>
</organism>
<reference evidence="2" key="1">
    <citation type="journal article" date="2024" name="Proc. Natl. Acad. Sci. U.S.A.">
        <title>Extraordinary preservation of gene collinearity over three hundred million years revealed in homosporous lycophytes.</title>
        <authorList>
            <person name="Li C."/>
            <person name="Wickell D."/>
            <person name="Kuo L.Y."/>
            <person name="Chen X."/>
            <person name="Nie B."/>
            <person name="Liao X."/>
            <person name="Peng D."/>
            <person name="Ji J."/>
            <person name="Jenkins J."/>
            <person name="Williams M."/>
            <person name="Shu S."/>
            <person name="Plott C."/>
            <person name="Barry K."/>
            <person name="Rajasekar S."/>
            <person name="Grimwood J."/>
            <person name="Han X."/>
            <person name="Sun S."/>
            <person name="Hou Z."/>
            <person name="He W."/>
            <person name="Dai G."/>
            <person name="Sun C."/>
            <person name="Schmutz J."/>
            <person name="Leebens-Mack J.H."/>
            <person name="Li F.W."/>
            <person name="Wang L."/>
        </authorList>
    </citation>
    <scope>NUCLEOTIDE SEQUENCE [LARGE SCALE GENOMIC DNA]</scope>
    <source>
        <strain evidence="2">cv. PW_Plant_1</strain>
    </source>
</reference>
<protein>
    <submittedName>
        <fullName evidence="1">Uncharacterized protein</fullName>
    </submittedName>
</protein>